<evidence type="ECO:0000256" key="7">
    <source>
        <dbReference type="ARBA" id="ARBA00022692"/>
    </source>
</evidence>
<dbReference type="GO" id="GO:0005886">
    <property type="term" value="C:plasma membrane"/>
    <property type="evidence" value="ECO:0007669"/>
    <property type="project" value="UniProtKB-SubCell"/>
</dbReference>
<evidence type="ECO:0000256" key="5">
    <source>
        <dbReference type="ARBA" id="ARBA00022679"/>
    </source>
</evidence>
<reference evidence="16 17" key="1">
    <citation type="journal article" date="2008" name="Int. J. Syst. Evol. Microbiol.">
        <title>Tessaracoccus flavescens sp. nov., isolated from marine sediment.</title>
        <authorList>
            <person name="Lee D.W."/>
            <person name="Lee S.D."/>
        </authorList>
    </citation>
    <scope>NUCLEOTIDE SEQUENCE [LARGE SCALE GENOMIC DNA]</scope>
    <source>
        <strain evidence="16 17">SST-39T</strain>
    </source>
</reference>
<keyword evidence="3" id="KW-1003">Cell membrane</keyword>
<evidence type="ECO:0000256" key="12">
    <source>
        <dbReference type="SAM" id="MobiDB-lite"/>
    </source>
</evidence>
<feature type="transmembrane region" description="Helical" evidence="13">
    <location>
        <begin position="384"/>
        <end position="402"/>
    </location>
</feature>
<evidence type="ECO:0000256" key="11">
    <source>
        <dbReference type="PROSITE-ProRule" id="PRU00421"/>
    </source>
</evidence>
<dbReference type="Proteomes" id="UP000188235">
    <property type="component" value="Chromosome"/>
</dbReference>
<dbReference type="PANTHER" id="PTHR30175:SF3">
    <property type="entry name" value="PTS SYSTEM N-ACETYLMURAMIC ACID-SPECIFIC EIIBC COMPONENT"/>
    <property type="match status" value="1"/>
</dbReference>
<dbReference type="InterPro" id="IPR013013">
    <property type="entry name" value="PTS_EIIC_1"/>
</dbReference>
<evidence type="ECO:0000313" key="16">
    <source>
        <dbReference type="EMBL" id="AQP49720.1"/>
    </source>
</evidence>
<dbReference type="Pfam" id="PF02378">
    <property type="entry name" value="PTS_EIIC"/>
    <property type="match status" value="1"/>
</dbReference>
<evidence type="ECO:0000313" key="17">
    <source>
        <dbReference type="Proteomes" id="UP000188235"/>
    </source>
</evidence>
<dbReference type="STRING" id="399497.BW733_01605"/>
<feature type="region of interest" description="Disordered" evidence="12">
    <location>
        <begin position="78"/>
        <end position="99"/>
    </location>
</feature>
<feature type="transmembrane region" description="Helical" evidence="13">
    <location>
        <begin position="238"/>
        <end position="258"/>
    </location>
</feature>
<feature type="transmembrane region" description="Helical" evidence="13">
    <location>
        <begin position="435"/>
        <end position="452"/>
    </location>
</feature>
<evidence type="ECO:0000256" key="10">
    <source>
        <dbReference type="ARBA" id="ARBA00023136"/>
    </source>
</evidence>
<feature type="active site" description="Phosphocysteine intermediate; for EIIB activity" evidence="11">
    <location>
        <position position="26"/>
    </location>
</feature>
<dbReference type="RefSeq" id="WP_077347290.1">
    <property type="nucleotide sequence ID" value="NZ_CP019607.1"/>
</dbReference>
<dbReference type="InterPro" id="IPR018113">
    <property type="entry name" value="PTrfase_EIIB_Cys"/>
</dbReference>
<dbReference type="KEGG" id="tfa:BW733_01605"/>
<keyword evidence="2" id="KW-0813">Transport</keyword>
<feature type="transmembrane region" description="Helical" evidence="13">
    <location>
        <begin position="314"/>
        <end position="334"/>
    </location>
</feature>
<keyword evidence="8" id="KW-0418">Kinase</keyword>
<dbReference type="CDD" id="cd00212">
    <property type="entry name" value="PTS_IIB_glc"/>
    <property type="match status" value="1"/>
</dbReference>
<dbReference type="PANTHER" id="PTHR30175">
    <property type="entry name" value="PHOSPHOTRANSFERASE SYSTEM TRANSPORT PROTEIN"/>
    <property type="match status" value="1"/>
</dbReference>
<dbReference type="OrthoDB" id="9797715at2"/>
<keyword evidence="10 13" id="KW-0472">Membrane</keyword>
<evidence type="ECO:0000256" key="2">
    <source>
        <dbReference type="ARBA" id="ARBA00022448"/>
    </source>
</evidence>
<dbReference type="PROSITE" id="PS01035">
    <property type="entry name" value="PTS_EIIB_TYPE_1_CYS"/>
    <property type="match status" value="1"/>
</dbReference>
<keyword evidence="6" id="KW-0598">Phosphotransferase system</keyword>
<evidence type="ECO:0000259" key="14">
    <source>
        <dbReference type="PROSITE" id="PS51098"/>
    </source>
</evidence>
<feature type="transmembrane region" description="Helical" evidence="13">
    <location>
        <begin position="164"/>
        <end position="184"/>
    </location>
</feature>
<evidence type="ECO:0000256" key="13">
    <source>
        <dbReference type="SAM" id="Phobius"/>
    </source>
</evidence>
<keyword evidence="7 13" id="KW-0812">Transmembrane</keyword>
<dbReference type="GO" id="GO:0009401">
    <property type="term" value="P:phosphoenolpyruvate-dependent sugar phosphotransferase system"/>
    <property type="evidence" value="ECO:0007669"/>
    <property type="project" value="UniProtKB-KW"/>
</dbReference>
<dbReference type="Pfam" id="PF00367">
    <property type="entry name" value="PTS_EIIB"/>
    <property type="match status" value="1"/>
</dbReference>
<dbReference type="EMBL" id="CP019607">
    <property type="protein sequence ID" value="AQP49720.1"/>
    <property type="molecule type" value="Genomic_DNA"/>
</dbReference>
<organism evidence="16 17">
    <name type="scientific">Tessaracoccus flavescens</name>
    <dbReference type="NCBI Taxonomy" id="399497"/>
    <lineage>
        <taxon>Bacteria</taxon>
        <taxon>Bacillati</taxon>
        <taxon>Actinomycetota</taxon>
        <taxon>Actinomycetes</taxon>
        <taxon>Propionibacteriales</taxon>
        <taxon>Propionibacteriaceae</taxon>
        <taxon>Tessaracoccus</taxon>
    </lineage>
</organism>
<dbReference type="InterPro" id="IPR050558">
    <property type="entry name" value="PTS_Sugar-Specific_Components"/>
</dbReference>
<feature type="domain" description="PTS EIIB type-1" evidence="14">
    <location>
        <begin position="4"/>
        <end position="86"/>
    </location>
</feature>
<gene>
    <name evidence="16" type="ORF">BW733_01605</name>
</gene>
<feature type="transmembrane region" description="Helical" evidence="13">
    <location>
        <begin position="196"/>
        <end position="218"/>
    </location>
</feature>
<proteinExistence type="predicted"/>
<dbReference type="SUPFAM" id="SSF55604">
    <property type="entry name" value="Glucose permease domain IIB"/>
    <property type="match status" value="1"/>
</dbReference>
<dbReference type="GO" id="GO:0008982">
    <property type="term" value="F:protein-N(PI)-phosphohistidine-sugar phosphotransferase activity"/>
    <property type="evidence" value="ECO:0007669"/>
    <property type="project" value="InterPro"/>
</dbReference>
<evidence type="ECO:0000256" key="9">
    <source>
        <dbReference type="ARBA" id="ARBA00022989"/>
    </source>
</evidence>
<sequence length="489" mass="51329">MKYDELSRQIADLVGGVDNIDTFTSCMTRLRLNVDDPEAVDVEALRKLDGVLGVVPGRQVQVVVGPGHAQRLREAFAEASGMSPEAEVDADDAAGPEDDVDVRDVSGETKAKVKARQSTSVHAGFRHIGNIFMPIIPGFIACGIITSIANIWKLINPGIVANPWFLAFAAIGGVLIGSLHLIVGHNTAKEFGGTPVLGFIAGAVPYMPALAGIAATVGADGVETAPAQPLTIPLFGNLAPALGGVIGVMITAWLFAVIEKWLRKRIPASLDLFIIPALTVLIGSLICLFVIMPISALIMQGLTWLLVDFALQQGGVFGGFLLATLFLPMVMLGVHQGLTPVHAQLIADHGFTQLLPILAMAGGGQDGMAIAVWMKTRNQKLRKIIKGALPLGLLGIGEPLIYGVSLPLVTPFITACLGAGFGGAFLAWGMQVSGAFGAQGLGLSGLLMTGVITPGMWLWYVGALAIAVLAGFLLTYFFGFKEHMVSRLA</sequence>
<comment type="subcellular location">
    <subcellularLocation>
        <location evidence="1">Cell membrane</location>
        <topology evidence="1">Multi-pass membrane protein</topology>
    </subcellularLocation>
</comment>
<evidence type="ECO:0000256" key="4">
    <source>
        <dbReference type="ARBA" id="ARBA00022597"/>
    </source>
</evidence>
<feature type="transmembrane region" description="Helical" evidence="13">
    <location>
        <begin position="458"/>
        <end position="479"/>
    </location>
</feature>
<dbReference type="GO" id="GO:0090588">
    <property type="term" value="F:protein-phosphocysteine-N-acetylmuramate phosphotransferase system transporter activity"/>
    <property type="evidence" value="ECO:0007669"/>
    <property type="project" value="TreeGrafter"/>
</dbReference>
<evidence type="ECO:0000256" key="6">
    <source>
        <dbReference type="ARBA" id="ARBA00022683"/>
    </source>
</evidence>
<feature type="transmembrane region" description="Helical" evidence="13">
    <location>
        <begin position="408"/>
        <end position="428"/>
    </location>
</feature>
<dbReference type="InterPro" id="IPR003352">
    <property type="entry name" value="PTS_EIIC"/>
</dbReference>
<dbReference type="PROSITE" id="PS51103">
    <property type="entry name" value="PTS_EIIC_TYPE_1"/>
    <property type="match status" value="1"/>
</dbReference>
<feature type="domain" description="PTS EIIC type-1" evidence="15">
    <location>
        <begin position="126"/>
        <end position="489"/>
    </location>
</feature>
<name>A0A1Q2CUF5_9ACTN</name>
<evidence type="ECO:0000256" key="8">
    <source>
        <dbReference type="ARBA" id="ARBA00022777"/>
    </source>
</evidence>
<accession>A0A1Q2CUF5</accession>
<dbReference type="AlphaFoldDB" id="A0A1Q2CUF5"/>
<dbReference type="InterPro" id="IPR001996">
    <property type="entry name" value="PTS_IIB_1"/>
</dbReference>
<dbReference type="InterPro" id="IPR036878">
    <property type="entry name" value="Glu_permease_IIB"/>
</dbReference>
<keyword evidence="17" id="KW-1185">Reference proteome</keyword>
<keyword evidence="4" id="KW-0762">Sugar transport</keyword>
<evidence type="ECO:0000259" key="15">
    <source>
        <dbReference type="PROSITE" id="PS51103"/>
    </source>
</evidence>
<dbReference type="GO" id="GO:0016301">
    <property type="term" value="F:kinase activity"/>
    <property type="evidence" value="ECO:0007669"/>
    <property type="project" value="UniProtKB-KW"/>
</dbReference>
<dbReference type="PROSITE" id="PS51098">
    <property type="entry name" value="PTS_EIIB_TYPE_1"/>
    <property type="match status" value="1"/>
</dbReference>
<keyword evidence="5" id="KW-0808">Transferase</keyword>
<protein>
    <submittedName>
        <fullName evidence="16">PTS tagatose transporter subunit IIABC</fullName>
    </submittedName>
</protein>
<feature type="transmembrane region" description="Helical" evidence="13">
    <location>
        <begin position="131"/>
        <end position="152"/>
    </location>
</feature>
<evidence type="ECO:0000256" key="3">
    <source>
        <dbReference type="ARBA" id="ARBA00022475"/>
    </source>
</evidence>
<dbReference type="Gene3D" id="3.30.1360.60">
    <property type="entry name" value="Glucose permease domain IIB"/>
    <property type="match status" value="1"/>
</dbReference>
<feature type="transmembrane region" description="Helical" evidence="13">
    <location>
        <begin position="270"/>
        <end position="294"/>
    </location>
</feature>
<feature type="compositionally biased region" description="Acidic residues" evidence="12">
    <location>
        <begin position="86"/>
        <end position="99"/>
    </location>
</feature>
<evidence type="ECO:0000256" key="1">
    <source>
        <dbReference type="ARBA" id="ARBA00004651"/>
    </source>
</evidence>
<keyword evidence="9 13" id="KW-1133">Transmembrane helix</keyword>